<keyword evidence="1" id="KW-0479">Metal-binding</keyword>
<name>A0A150P1T7_SORCE</name>
<dbReference type="AlphaFoldDB" id="A0A150P1T7"/>
<sequence>MKHLPSLCLAPLLLAGCVVGDIGEVLATDQAAVDWDTLPPVSARDPELSALPTREAQRRALCATPRGDSFFRAICAARRPDITDFASLLRVAGLDEDRAFALTGNSTSLVKRAVSAVNPRIIIFPRVTEMREKPAEMTALGFVRGEPFVEIVSRDLSTGDYNFYLFTFERQCDYDGGCDLASLLTEEVEHGWTAFSVYSEEDVENTSFDCRSCHQPDGFGTRKILRMQELEFPWTHWFPQRFVQRTESDRVLTAQFVEAHAHDAQYGGIPVATIQDAIDEGSGAQLEALLVAEGQAAQPNAFDPRIEAELKAGPSSPTWEEQFAVSLAGDSIPVPYPLVDVTDAALRAERTRSYLDVVTGAAPRQSLLDSRDLFSADARVKLGLVPPPGASGRAVLTQLCSRCHDGRVNPALSRAKFNVRNLDAMSRDVKDAAIFRLQEPATSPLRMPPWRAADDLPPAELAAAIEELRK</sequence>
<dbReference type="GO" id="GO:0046872">
    <property type="term" value="F:metal ion binding"/>
    <property type="evidence" value="ECO:0007669"/>
    <property type="project" value="UniProtKB-KW"/>
</dbReference>
<feature type="domain" description="Cytochrome c" evidence="3">
    <location>
        <begin position="390"/>
        <end position="465"/>
    </location>
</feature>
<reference evidence="4 5" key="1">
    <citation type="submission" date="2014-02" db="EMBL/GenBank/DDBJ databases">
        <title>The small core and large imbalanced accessory genome model reveals a collaborative survival strategy of Sorangium cellulosum strains in nature.</title>
        <authorList>
            <person name="Han K."/>
            <person name="Peng R."/>
            <person name="Blom J."/>
            <person name="Li Y.-Z."/>
        </authorList>
    </citation>
    <scope>NUCLEOTIDE SEQUENCE [LARGE SCALE GENOMIC DNA]</scope>
    <source>
        <strain evidence="4 5">So0157-25</strain>
    </source>
</reference>
<keyword evidence="2" id="KW-0408">Iron</keyword>
<evidence type="ECO:0000256" key="1">
    <source>
        <dbReference type="ARBA" id="ARBA00022723"/>
    </source>
</evidence>
<evidence type="ECO:0000313" key="4">
    <source>
        <dbReference type="EMBL" id="KYF49086.1"/>
    </source>
</evidence>
<comment type="caution">
    <text evidence="4">The sequence shown here is derived from an EMBL/GenBank/DDBJ whole genome shotgun (WGS) entry which is preliminary data.</text>
</comment>
<dbReference type="GO" id="GO:0009055">
    <property type="term" value="F:electron transfer activity"/>
    <property type="evidence" value="ECO:0007669"/>
    <property type="project" value="InterPro"/>
</dbReference>
<dbReference type="EMBL" id="JELY01003412">
    <property type="protein sequence ID" value="KYF49086.1"/>
    <property type="molecule type" value="Genomic_DNA"/>
</dbReference>
<evidence type="ECO:0000313" key="5">
    <source>
        <dbReference type="Proteomes" id="UP000075420"/>
    </source>
</evidence>
<evidence type="ECO:0000259" key="3">
    <source>
        <dbReference type="Pfam" id="PF13442"/>
    </source>
</evidence>
<dbReference type="InterPro" id="IPR009056">
    <property type="entry name" value="Cyt_c-like_dom"/>
</dbReference>
<dbReference type="Pfam" id="PF13442">
    <property type="entry name" value="Cytochrome_CBB3"/>
    <property type="match status" value="1"/>
</dbReference>
<accession>A0A150P1T7</accession>
<gene>
    <name evidence="4" type="ORF">BE08_26735</name>
</gene>
<evidence type="ECO:0000256" key="2">
    <source>
        <dbReference type="ARBA" id="ARBA00023004"/>
    </source>
</evidence>
<dbReference type="GO" id="GO:0020037">
    <property type="term" value="F:heme binding"/>
    <property type="evidence" value="ECO:0007669"/>
    <property type="project" value="InterPro"/>
</dbReference>
<protein>
    <recommendedName>
        <fullName evidence="3">Cytochrome c domain-containing protein</fullName>
    </recommendedName>
</protein>
<dbReference type="PROSITE" id="PS51257">
    <property type="entry name" value="PROKAR_LIPOPROTEIN"/>
    <property type="match status" value="1"/>
</dbReference>
<dbReference type="Proteomes" id="UP000075420">
    <property type="component" value="Unassembled WGS sequence"/>
</dbReference>
<proteinExistence type="predicted"/>
<organism evidence="4 5">
    <name type="scientific">Sorangium cellulosum</name>
    <name type="common">Polyangium cellulosum</name>
    <dbReference type="NCBI Taxonomy" id="56"/>
    <lineage>
        <taxon>Bacteria</taxon>
        <taxon>Pseudomonadati</taxon>
        <taxon>Myxococcota</taxon>
        <taxon>Polyangia</taxon>
        <taxon>Polyangiales</taxon>
        <taxon>Polyangiaceae</taxon>
        <taxon>Sorangium</taxon>
    </lineage>
</organism>